<dbReference type="Gene3D" id="3.90.1150.10">
    <property type="entry name" value="Aspartate Aminotransferase, domain 1"/>
    <property type="match status" value="1"/>
</dbReference>
<evidence type="ECO:0000259" key="2">
    <source>
        <dbReference type="Pfam" id="PF00266"/>
    </source>
</evidence>
<comment type="caution">
    <text evidence="3">The sequence shown here is derived from an EMBL/GenBank/DDBJ whole genome shotgun (WGS) entry which is preliminary data.</text>
</comment>
<dbReference type="PANTHER" id="PTHR43586:SF21">
    <property type="entry name" value="PYRIDOXAL PHOSPHATE (PLP)-DEPENDENT ASPARTATE AMINOTRANSFERASE SUPERFAMILY"/>
    <property type="match status" value="1"/>
</dbReference>
<dbReference type="PANTHER" id="PTHR43586">
    <property type="entry name" value="CYSTEINE DESULFURASE"/>
    <property type="match status" value="1"/>
</dbReference>
<accession>A0A972VTZ4</accession>
<dbReference type="AlphaFoldDB" id="A0A972VTZ4"/>
<dbReference type="EMBL" id="JABMOJ010000087">
    <property type="protein sequence ID" value="NQV64218.1"/>
    <property type="molecule type" value="Genomic_DNA"/>
</dbReference>
<evidence type="ECO:0000313" key="3">
    <source>
        <dbReference type="EMBL" id="NQV64218.1"/>
    </source>
</evidence>
<proteinExistence type="predicted"/>
<feature type="domain" description="Aminotransferase class V" evidence="2">
    <location>
        <begin position="304"/>
        <end position="400"/>
    </location>
</feature>
<dbReference type="Pfam" id="PF00266">
    <property type="entry name" value="Aminotran_5"/>
    <property type="match status" value="2"/>
</dbReference>
<feature type="domain" description="Aminotransferase class V" evidence="2">
    <location>
        <begin position="25"/>
        <end position="241"/>
    </location>
</feature>
<evidence type="ECO:0000256" key="1">
    <source>
        <dbReference type="ARBA" id="ARBA00022898"/>
    </source>
</evidence>
<reference evidence="3" key="1">
    <citation type="submission" date="2020-05" db="EMBL/GenBank/DDBJ databases">
        <title>Sulfur intermediates as new biogeochemical hubs in an aquatic model microbial ecosystem.</title>
        <authorList>
            <person name="Vigneron A."/>
        </authorList>
    </citation>
    <scope>NUCLEOTIDE SEQUENCE</scope>
    <source>
        <strain evidence="3">Bin.250</strain>
    </source>
</reference>
<dbReference type="InterPro" id="IPR015422">
    <property type="entry name" value="PyrdxlP-dep_Trfase_small"/>
</dbReference>
<name>A0A972VTZ4_9GAMM</name>
<keyword evidence="3" id="KW-0032">Aminotransferase</keyword>
<dbReference type="Gene3D" id="3.40.640.10">
    <property type="entry name" value="Type I PLP-dependent aspartate aminotransferase-like (Major domain)"/>
    <property type="match status" value="1"/>
</dbReference>
<gene>
    <name evidence="3" type="ORF">HQ497_02535</name>
</gene>
<sequence length="409" mass="45159">MPLDIDFIRSQFPAFREPSLKGWSFFENAGGSYTCQQVIDRLLAFYTQTKVQPYYPYPASMEAGSKMDEAYTQLSAYLNVGEDELNFGPSTTQNVYVLANALRPMWADGDEIIVSCQDHEANAGAWRRLADRGIVVKEWHIDEKTGILNLDDLDSLISSQTKMIAFPHASNVVAHINPVREIADIAHLAGAIAVVDGVSFAPHGLPDITALGADIYLFSLYKTWGPHLGAMFVKRELMLNMANQSHYFNEGHARSCLTPAGPDHAQIAAAAGIASYLDAVYSHHFDEEVAPAEKGRRLHKLFSDYEKSLLVPLLDFLKSRDDLIIIGPDDAEIRAATVTILPKNKSVAQITAALGEQKLMVGSGNFYGVRPLTEMNVDLDTGVIRMSFVHYTTMAEIEHLIRGLTIALD</sequence>
<dbReference type="GO" id="GO:0008483">
    <property type="term" value="F:transaminase activity"/>
    <property type="evidence" value="ECO:0007669"/>
    <property type="project" value="UniProtKB-KW"/>
</dbReference>
<keyword evidence="3" id="KW-0808">Transferase</keyword>
<keyword evidence="1" id="KW-0663">Pyridoxal phosphate</keyword>
<dbReference type="InterPro" id="IPR015424">
    <property type="entry name" value="PyrdxlP-dep_Trfase"/>
</dbReference>
<dbReference type="Proteomes" id="UP000754644">
    <property type="component" value="Unassembled WGS sequence"/>
</dbReference>
<dbReference type="SUPFAM" id="SSF53383">
    <property type="entry name" value="PLP-dependent transferases"/>
    <property type="match status" value="1"/>
</dbReference>
<dbReference type="InterPro" id="IPR015421">
    <property type="entry name" value="PyrdxlP-dep_Trfase_major"/>
</dbReference>
<evidence type="ECO:0000313" key="4">
    <source>
        <dbReference type="Proteomes" id="UP000754644"/>
    </source>
</evidence>
<protein>
    <submittedName>
        <fullName evidence="3">Aminotransferase class V-fold PLP-dependent enzyme</fullName>
    </submittedName>
</protein>
<organism evidence="3 4">
    <name type="scientific">SAR86 cluster bacterium</name>
    <dbReference type="NCBI Taxonomy" id="2030880"/>
    <lineage>
        <taxon>Bacteria</taxon>
        <taxon>Pseudomonadati</taxon>
        <taxon>Pseudomonadota</taxon>
        <taxon>Gammaproteobacteria</taxon>
        <taxon>SAR86 cluster</taxon>
    </lineage>
</organism>
<dbReference type="InterPro" id="IPR000192">
    <property type="entry name" value="Aminotrans_V_dom"/>
</dbReference>